<reference evidence="10 11" key="1">
    <citation type="submission" date="2014-04" db="EMBL/GenBank/DDBJ databases">
        <authorList>
            <person name="Sears C."/>
            <person name="Carroll K."/>
            <person name="Sack B.R."/>
            <person name="Qadri F."/>
            <person name="Myers L.L."/>
            <person name="Chung G.-T."/>
            <person name="Escheverria P."/>
            <person name="Fraser C.M."/>
            <person name="Sadzewicz L."/>
            <person name="Shefchek K.A."/>
            <person name="Tallon L."/>
            <person name="Das S.P."/>
            <person name="Daugherty S."/>
            <person name="Mongodin E.F."/>
        </authorList>
    </citation>
    <scope>NUCLEOTIDE SEQUENCE [LARGE SCALE GENOMIC DNA]</scope>
    <source>
        <strain evidence="10 11">3975 RP4</strain>
    </source>
</reference>
<keyword evidence="5 8" id="KW-0812">Transmembrane</keyword>
<evidence type="ECO:0000256" key="4">
    <source>
        <dbReference type="ARBA" id="ARBA00022679"/>
    </source>
</evidence>
<dbReference type="GO" id="GO:0010041">
    <property type="term" value="P:response to iron(III) ion"/>
    <property type="evidence" value="ECO:0007669"/>
    <property type="project" value="TreeGrafter"/>
</dbReference>
<name>A0A069SFW5_PHOVU</name>
<dbReference type="InterPro" id="IPR038731">
    <property type="entry name" value="RgtA/B/C-like"/>
</dbReference>
<organism evidence="10 11">
    <name type="scientific">Phocaeicola vulgatus str. 3975 RP4</name>
    <dbReference type="NCBI Taxonomy" id="1339352"/>
    <lineage>
        <taxon>Bacteria</taxon>
        <taxon>Pseudomonadati</taxon>
        <taxon>Bacteroidota</taxon>
        <taxon>Bacteroidia</taxon>
        <taxon>Bacteroidales</taxon>
        <taxon>Bacteroidaceae</taxon>
        <taxon>Phocaeicola</taxon>
    </lineage>
</organism>
<feature type="domain" description="Glycosyltransferase RgtA/B/C/D-like" evidence="9">
    <location>
        <begin position="62"/>
        <end position="220"/>
    </location>
</feature>
<keyword evidence="6 8" id="KW-1133">Transmembrane helix</keyword>
<dbReference type="GO" id="GO:0016763">
    <property type="term" value="F:pentosyltransferase activity"/>
    <property type="evidence" value="ECO:0007669"/>
    <property type="project" value="TreeGrafter"/>
</dbReference>
<comment type="subcellular location">
    <subcellularLocation>
        <location evidence="1">Cell membrane</location>
        <topology evidence="1">Multi-pass membrane protein</topology>
    </subcellularLocation>
</comment>
<evidence type="ECO:0000256" key="7">
    <source>
        <dbReference type="ARBA" id="ARBA00023136"/>
    </source>
</evidence>
<evidence type="ECO:0000256" key="5">
    <source>
        <dbReference type="ARBA" id="ARBA00022692"/>
    </source>
</evidence>
<feature type="transmembrane region" description="Helical" evidence="8">
    <location>
        <begin position="65"/>
        <end position="83"/>
    </location>
</feature>
<sequence>MSDKKKAFWFIALLSTLVIIPFLGETIFYSKGEPREAIVAYSMLESGNWILPLNYGTDIAYKPPFLYWSIAAISAIFGGVSEFSSRLPSAIAFLAMQFVFFGFVARYKDTKTAVITSLLLLTSFEVHRAAVACRLDMLQVSFIVISLCLLFRWDEKGCKGIPWTAVVLMACGTLTKGPVGSIFPCMCIGIYQLIRGRSFGKTFLSLFGIGLLSLIPLGIWFYAAWLQGGQPFMDLMLEENTGRFVGKMSYPSHHNPLWYNFLTIIWGWTPWTLVLLISLFGLKWNEMHLLPAGNSFTGRIRKVWDNIRSQSPIQLFIWIVIIAIFVFYCIPKSKRSVYLLPIYPFMAVLIAQYLEALMQKGAKVFKISAYIFASLCLLLTAVFFAVRCQMIPDSIWGNGRHAAENIAFMQALESTSFSIFKWLIIVLPVVAAICTLRLVIKKSSTGSLLYGITGCVLCLFVALDGVYQPTILAVKSDKHLAEDIRKQVPEGVVYSYTDRMIRFYCTNYYMNNQMRNFTLENPQEGYVILSANAQEEFLKNYNAKYQLEEVFHTDYRSCDLRNTVIMYKFNEKRK</sequence>
<protein>
    <submittedName>
        <fullName evidence="10">Dolichyl-phosphate-mannose-mannosyltransferase family protein</fullName>
    </submittedName>
</protein>
<dbReference type="PATRIC" id="fig|1339352.3.peg.2487"/>
<dbReference type="Pfam" id="PF13231">
    <property type="entry name" value="PMT_2"/>
    <property type="match status" value="1"/>
</dbReference>
<feature type="transmembrane region" description="Helical" evidence="8">
    <location>
        <begin position="203"/>
        <end position="225"/>
    </location>
</feature>
<dbReference type="GO" id="GO:0009103">
    <property type="term" value="P:lipopolysaccharide biosynthetic process"/>
    <property type="evidence" value="ECO:0007669"/>
    <property type="project" value="UniProtKB-ARBA"/>
</dbReference>
<evidence type="ECO:0000256" key="3">
    <source>
        <dbReference type="ARBA" id="ARBA00022676"/>
    </source>
</evidence>
<feature type="transmembrane region" description="Helical" evidence="8">
    <location>
        <begin position="367"/>
        <end position="386"/>
    </location>
</feature>
<proteinExistence type="predicted"/>
<accession>A0A069SFW5</accession>
<feature type="transmembrane region" description="Helical" evidence="8">
    <location>
        <begin position="336"/>
        <end position="355"/>
    </location>
</feature>
<evidence type="ECO:0000256" key="6">
    <source>
        <dbReference type="ARBA" id="ARBA00022989"/>
    </source>
</evidence>
<evidence type="ECO:0000313" key="10">
    <source>
        <dbReference type="EMBL" id="KDS53279.1"/>
    </source>
</evidence>
<keyword evidence="2" id="KW-1003">Cell membrane</keyword>
<evidence type="ECO:0000256" key="8">
    <source>
        <dbReference type="SAM" id="Phobius"/>
    </source>
</evidence>
<evidence type="ECO:0000256" key="2">
    <source>
        <dbReference type="ARBA" id="ARBA00022475"/>
    </source>
</evidence>
<dbReference type="RefSeq" id="WP_032952954.1">
    <property type="nucleotide sequence ID" value="NZ_JNHM01000031.1"/>
</dbReference>
<dbReference type="InterPro" id="IPR050297">
    <property type="entry name" value="LipidA_mod_glycosyltrf_83"/>
</dbReference>
<dbReference type="Proteomes" id="UP000027661">
    <property type="component" value="Unassembled WGS sequence"/>
</dbReference>
<dbReference type="EMBL" id="JNHM01000031">
    <property type="protein sequence ID" value="KDS53279.1"/>
    <property type="molecule type" value="Genomic_DNA"/>
</dbReference>
<keyword evidence="4 10" id="KW-0808">Transferase</keyword>
<gene>
    <name evidence="10" type="ORF">M099_2589</name>
</gene>
<feature type="transmembrane region" description="Helical" evidence="8">
    <location>
        <begin position="311"/>
        <end position="330"/>
    </location>
</feature>
<comment type="caution">
    <text evidence="10">The sequence shown here is derived from an EMBL/GenBank/DDBJ whole genome shotgun (WGS) entry which is preliminary data.</text>
</comment>
<feature type="transmembrane region" description="Helical" evidence="8">
    <location>
        <begin position="419"/>
        <end position="440"/>
    </location>
</feature>
<keyword evidence="7 8" id="KW-0472">Membrane</keyword>
<dbReference type="GO" id="GO:0005886">
    <property type="term" value="C:plasma membrane"/>
    <property type="evidence" value="ECO:0007669"/>
    <property type="project" value="UniProtKB-SubCell"/>
</dbReference>
<dbReference type="PANTHER" id="PTHR33908:SF3">
    <property type="entry name" value="UNDECAPRENYL PHOSPHATE-ALPHA-4-AMINO-4-DEOXY-L-ARABINOSE ARABINOSYL TRANSFERASE"/>
    <property type="match status" value="1"/>
</dbReference>
<feature type="transmembrane region" description="Helical" evidence="8">
    <location>
        <begin position="165"/>
        <end position="191"/>
    </location>
</feature>
<feature type="transmembrane region" description="Helical" evidence="8">
    <location>
        <begin position="257"/>
        <end position="282"/>
    </location>
</feature>
<evidence type="ECO:0000313" key="11">
    <source>
        <dbReference type="Proteomes" id="UP000027661"/>
    </source>
</evidence>
<feature type="transmembrane region" description="Helical" evidence="8">
    <location>
        <begin position="7"/>
        <end position="24"/>
    </location>
</feature>
<feature type="transmembrane region" description="Helical" evidence="8">
    <location>
        <begin position="90"/>
        <end position="107"/>
    </location>
</feature>
<feature type="transmembrane region" description="Helical" evidence="8">
    <location>
        <begin position="447"/>
        <end position="467"/>
    </location>
</feature>
<dbReference type="AlphaFoldDB" id="A0A069SFW5"/>
<evidence type="ECO:0000256" key="1">
    <source>
        <dbReference type="ARBA" id="ARBA00004651"/>
    </source>
</evidence>
<dbReference type="PANTHER" id="PTHR33908">
    <property type="entry name" value="MANNOSYLTRANSFERASE YKCB-RELATED"/>
    <property type="match status" value="1"/>
</dbReference>
<keyword evidence="3 10" id="KW-0328">Glycosyltransferase</keyword>
<evidence type="ECO:0000259" key="9">
    <source>
        <dbReference type="Pfam" id="PF13231"/>
    </source>
</evidence>